<dbReference type="AlphaFoldDB" id="A0A1A6HGY4"/>
<feature type="region of interest" description="Disordered" evidence="1">
    <location>
        <begin position="1"/>
        <end position="43"/>
    </location>
</feature>
<dbReference type="Proteomes" id="UP000092124">
    <property type="component" value="Unassembled WGS sequence"/>
</dbReference>
<evidence type="ECO:0000313" key="2">
    <source>
        <dbReference type="EMBL" id="OBS77823.1"/>
    </source>
</evidence>
<gene>
    <name evidence="2" type="ORF">A6R68_19790</name>
</gene>
<accession>A0A1A6HGY4</accession>
<proteinExistence type="predicted"/>
<reference evidence="2 3" key="1">
    <citation type="submission" date="2016-06" db="EMBL/GenBank/DDBJ databases">
        <title>The Draft Genome Sequence and Annotation of the Desert Woodrat Neotoma lepida.</title>
        <authorList>
            <person name="Campbell M."/>
            <person name="Oakeson K.F."/>
            <person name="Yandell M."/>
            <person name="Halpert J.R."/>
            <person name="Dearing D."/>
        </authorList>
    </citation>
    <scope>NUCLEOTIDE SEQUENCE [LARGE SCALE GENOMIC DNA]</scope>
    <source>
        <strain evidence="2">417</strain>
        <tissue evidence="2">Liver</tissue>
    </source>
</reference>
<evidence type="ECO:0000313" key="3">
    <source>
        <dbReference type="Proteomes" id="UP000092124"/>
    </source>
</evidence>
<feature type="compositionally biased region" description="Basic and acidic residues" evidence="1">
    <location>
        <begin position="77"/>
        <end position="87"/>
    </location>
</feature>
<name>A0A1A6HGY4_NEOLE</name>
<dbReference type="EMBL" id="LZPO01027831">
    <property type="protein sequence ID" value="OBS77823.1"/>
    <property type="molecule type" value="Genomic_DNA"/>
</dbReference>
<protein>
    <submittedName>
        <fullName evidence="2">Uncharacterized protein</fullName>
    </submittedName>
</protein>
<feature type="region of interest" description="Disordered" evidence="1">
    <location>
        <begin position="59"/>
        <end position="100"/>
    </location>
</feature>
<sequence length="128" mass="13560">MGPHDVTVSKLTWSKGSCGAKDPDATKNPNGPVDSAGPSDDVTNVITGLGTRMSIIWTRVSQPADEEAGSEQGQTERQTDIRRDPRASHPSPHCTGLTLGPKQECQERAIIVGNPLPSVSSLPLGFRC</sequence>
<organism evidence="2 3">
    <name type="scientific">Neotoma lepida</name>
    <name type="common">Desert woodrat</name>
    <dbReference type="NCBI Taxonomy" id="56216"/>
    <lineage>
        <taxon>Eukaryota</taxon>
        <taxon>Metazoa</taxon>
        <taxon>Chordata</taxon>
        <taxon>Craniata</taxon>
        <taxon>Vertebrata</taxon>
        <taxon>Euteleostomi</taxon>
        <taxon>Mammalia</taxon>
        <taxon>Eutheria</taxon>
        <taxon>Euarchontoglires</taxon>
        <taxon>Glires</taxon>
        <taxon>Rodentia</taxon>
        <taxon>Myomorpha</taxon>
        <taxon>Muroidea</taxon>
        <taxon>Cricetidae</taxon>
        <taxon>Neotominae</taxon>
        <taxon>Neotoma</taxon>
    </lineage>
</organism>
<keyword evidence="3" id="KW-1185">Reference proteome</keyword>
<evidence type="ECO:0000256" key="1">
    <source>
        <dbReference type="SAM" id="MobiDB-lite"/>
    </source>
</evidence>
<comment type="caution">
    <text evidence="2">The sequence shown here is derived from an EMBL/GenBank/DDBJ whole genome shotgun (WGS) entry which is preliminary data.</text>
</comment>